<gene>
    <name evidence="2" type="ORF">GQ55_7G338500</name>
</gene>
<reference evidence="2 3" key="1">
    <citation type="submission" date="2018-04" db="EMBL/GenBank/DDBJ databases">
        <title>WGS assembly of Panicum hallii var. hallii HAL2.</title>
        <authorList>
            <person name="Lovell J."/>
            <person name="Jenkins J."/>
            <person name="Lowry D."/>
            <person name="Mamidi S."/>
            <person name="Sreedasyam A."/>
            <person name="Weng X."/>
            <person name="Barry K."/>
            <person name="Bonette J."/>
            <person name="Campitelli B."/>
            <person name="Daum C."/>
            <person name="Gordon S."/>
            <person name="Gould B."/>
            <person name="Lipzen A."/>
            <person name="MacQueen A."/>
            <person name="Palacio-Mejia J."/>
            <person name="Plott C."/>
            <person name="Shakirov E."/>
            <person name="Shu S."/>
            <person name="Yoshinaga Y."/>
            <person name="Zane M."/>
            <person name="Rokhsar D."/>
            <person name="Grimwood J."/>
            <person name="Schmutz J."/>
            <person name="Juenger T."/>
        </authorList>
    </citation>
    <scope>NUCLEOTIDE SEQUENCE [LARGE SCALE GENOMIC DNA]</scope>
    <source>
        <strain evidence="3">cv. HAL2</strain>
    </source>
</reference>
<dbReference type="AlphaFoldDB" id="A0A2T7D1Y4"/>
<evidence type="ECO:0000256" key="1">
    <source>
        <dbReference type="SAM" id="MobiDB-lite"/>
    </source>
</evidence>
<name>A0A2T7D1Y4_9POAL</name>
<feature type="compositionally biased region" description="Pro residues" evidence="1">
    <location>
        <begin position="49"/>
        <end position="73"/>
    </location>
</feature>
<sequence>MPRKHLIFLHRGSFCSVQSQLPSLVLTSPPPCSHLCAILLFPRGEQAVFPPPPPLPPLPPTPPSTAAPPPPLPARGAGGLDAGRRRSSLLFPRGEQVASPPPPLPPLPPTPTPARFPPPAASRPPVQIDAPVLARFASSKGQHK</sequence>
<protein>
    <submittedName>
        <fullName evidence="2">Uncharacterized protein</fullName>
    </submittedName>
</protein>
<dbReference type="Proteomes" id="UP000244336">
    <property type="component" value="Chromosome 7"/>
</dbReference>
<evidence type="ECO:0000313" key="2">
    <source>
        <dbReference type="EMBL" id="PUZ49595.1"/>
    </source>
</evidence>
<evidence type="ECO:0000313" key="3">
    <source>
        <dbReference type="Proteomes" id="UP000244336"/>
    </source>
</evidence>
<proteinExistence type="predicted"/>
<feature type="compositionally biased region" description="Pro residues" evidence="1">
    <location>
        <begin position="99"/>
        <end position="122"/>
    </location>
</feature>
<organism evidence="2 3">
    <name type="scientific">Panicum hallii var. hallii</name>
    <dbReference type="NCBI Taxonomy" id="1504633"/>
    <lineage>
        <taxon>Eukaryota</taxon>
        <taxon>Viridiplantae</taxon>
        <taxon>Streptophyta</taxon>
        <taxon>Embryophyta</taxon>
        <taxon>Tracheophyta</taxon>
        <taxon>Spermatophyta</taxon>
        <taxon>Magnoliopsida</taxon>
        <taxon>Liliopsida</taxon>
        <taxon>Poales</taxon>
        <taxon>Poaceae</taxon>
        <taxon>PACMAD clade</taxon>
        <taxon>Panicoideae</taxon>
        <taxon>Panicodae</taxon>
        <taxon>Paniceae</taxon>
        <taxon>Panicinae</taxon>
        <taxon>Panicum</taxon>
        <taxon>Panicum sect. Panicum</taxon>
    </lineage>
</organism>
<accession>A0A2T7D1Y4</accession>
<feature type="region of interest" description="Disordered" evidence="1">
    <location>
        <begin position="49"/>
        <end position="128"/>
    </location>
</feature>
<dbReference type="EMBL" id="CM009755">
    <property type="protein sequence ID" value="PUZ49595.1"/>
    <property type="molecule type" value="Genomic_DNA"/>
</dbReference>
<dbReference type="Gramene" id="PUZ49595">
    <property type="protein sequence ID" value="PUZ49595"/>
    <property type="gene ID" value="GQ55_7G338500"/>
</dbReference>
<keyword evidence="3" id="KW-1185">Reference proteome</keyword>